<feature type="DNA-binding region" description="H-T-H motif" evidence="4">
    <location>
        <begin position="46"/>
        <end position="65"/>
    </location>
</feature>
<dbReference type="PANTHER" id="PTHR30055:SF234">
    <property type="entry name" value="HTH-TYPE TRANSCRIPTIONAL REGULATOR BETI"/>
    <property type="match status" value="1"/>
</dbReference>
<dbReference type="InterPro" id="IPR036271">
    <property type="entry name" value="Tet_transcr_reg_TetR-rel_C_sf"/>
</dbReference>
<accession>A0A2S1JZI5</accession>
<dbReference type="SUPFAM" id="SSF48498">
    <property type="entry name" value="Tetracyclin repressor-like, C-terminal domain"/>
    <property type="match status" value="1"/>
</dbReference>
<feature type="domain" description="HTH tetR-type" evidence="6">
    <location>
        <begin position="23"/>
        <end position="83"/>
    </location>
</feature>
<name>A0A2S1JZI5_9ACTN</name>
<feature type="compositionally biased region" description="Low complexity" evidence="5">
    <location>
        <begin position="1"/>
        <end position="20"/>
    </location>
</feature>
<evidence type="ECO:0000256" key="1">
    <source>
        <dbReference type="ARBA" id="ARBA00023015"/>
    </source>
</evidence>
<organism evidence="7">
    <name type="scientific">Streptomyces cyaneofuscatus</name>
    <dbReference type="NCBI Taxonomy" id="66883"/>
    <lineage>
        <taxon>Bacteria</taxon>
        <taxon>Bacillati</taxon>
        <taxon>Actinomycetota</taxon>
        <taxon>Actinomycetes</taxon>
        <taxon>Kitasatosporales</taxon>
        <taxon>Streptomycetaceae</taxon>
        <taxon>Streptomyces</taxon>
    </lineage>
</organism>
<proteinExistence type="predicted"/>
<dbReference type="InterPro" id="IPR009057">
    <property type="entry name" value="Homeodomain-like_sf"/>
</dbReference>
<dbReference type="GO" id="GO:0000976">
    <property type="term" value="F:transcription cis-regulatory region binding"/>
    <property type="evidence" value="ECO:0007669"/>
    <property type="project" value="TreeGrafter"/>
</dbReference>
<dbReference type="Gene3D" id="1.10.357.10">
    <property type="entry name" value="Tetracycline Repressor, domain 2"/>
    <property type="match status" value="1"/>
</dbReference>
<feature type="region of interest" description="Disordered" evidence="5">
    <location>
        <begin position="1"/>
        <end position="26"/>
    </location>
</feature>
<dbReference type="AlphaFoldDB" id="A0A2S1JZI5"/>
<dbReference type="Pfam" id="PF00440">
    <property type="entry name" value="TetR_N"/>
    <property type="match status" value="1"/>
</dbReference>
<evidence type="ECO:0000256" key="4">
    <source>
        <dbReference type="PROSITE-ProRule" id="PRU00335"/>
    </source>
</evidence>
<dbReference type="GO" id="GO:0003700">
    <property type="term" value="F:DNA-binding transcription factor activity"/>
    <property type="evidence" value="ECO:0007669"/>
    <property type="project" value="TreeGrafter"/>
</dbReference>
<protein>
    <submittedName>
        <fullName evidence="7">TetR family transcriptional regulator</fullName>
    </submittedName>
</protein>
<dbReference type="InterPro" id="IPR050109">
    <property type="entry name" value="HTH-type_TetR-like_transc_reg"/>
</dbReference>
<evidence type="ECO:0000256" key="2">
    <source>
        <dbReference type="ARBA" id="ARBA00023125"/>
    </source>
</evidence>
<sequence>MPGAVTTVNPPPTTTATSSPRPRRGREDVLTAATALFHERGYDATSMSDIAARLGFTKAALYRHVTGKAELLRAITRPVRADVRALLAASTAGDDRPVDQLSELLRGLAGAAAADPGRYVLFWGPDGERSPHGPDAVCRAAVVQRLTELLERAADRGEIRDGIVPHLAARLLVGAVTGPGRPVSPSAVDVLLDGPVRRLNDGAGRGRGR</sequence>
<dbReference type="InterPro" id="IPR001647">
    <property type="entry name" value="HTH_TetR"/>
</dbReference>
<gene>
    <name evidence="7" type="primary">trlI</name>
</gene>
<evidence type="ECO:0000259" key="6">
    <source>
        <dbReference type="PROSITE" id="PS50977"/>
    </source>
</evidence>
<evidence type="ECO:0000313" key="7">
    <source>
        <dbReference type="EMBL" id="AWF83813.1"/>
    </source>
</evidence>
<reference evidence="7" key="1">
    <citation type="journal article" date="2018" name="Appl. Environ. Microbiol.">
        <title>Biosynthesis of Tropolones in Streptomyces spp: Interweaving Biosynthesis and Degradation of Phenylacetic Acid and Hydroxylations on Tropone Ring.</title>
        <authorList>
            <person name="Chen X."/>
            <person name="Xu M."/>
            <person name="Lu J."/>
            <person name="Xu J."/>
            <person name="Wang Y."/>
            <person name="Lin S."/>
            <person name="Deng Z."/>
            <person name="Tao M."/>
        </authorList>
    </citation>
    <scope>NUCLEOTIDE SEQUENCE</scope>
    <source>
        <strain evidence="7">Soc7</strain>
    </source>
</reference>
<dbReference type="PRINTS" id="PR00455">
    <property type="entry name" value="HTHTETR"/>
</dbReference>
<evidence type="ECO:0000256" key="5">
    <source>
        <dbReference type="SAM" id="MobiDB-lite"/>
    </source>
</evidence>
<dbReference type="SUPFAM" id="SSF46689">
    <property type="entry name" value="Homeodomain-like"/>
    <property type="match status" value="1"/>
</dbReference>
<dbReference type="PANTHER" id="PTHR30055">
    <property type="entry name" value="HTH-TYPE TRANSCRIPTIONAL REGULATOR RUTR"/>
    <property type="match status" value="1"/>
</dbReference>
<keyword evidence="2 4" id="KW-0238">DNA-binding</keyword>
<keyword evidence="3" id="KW-0804">Transcription</keyword>
<dbReference type="EMBL" id="MF955860">
    <property type="protein sequence ID" value="AWF83813.1"/>
    <property type="molecule type" value="Genomic_DNA"/>
</dbReference>
<dbReference type="PROSITE" id="PS50977">
    <property type="entry name" value="HTH_TETR_2"/>
    <property type="match status" value="1"/>
</dbReference>
<keyword evidence="1" id="KW-0805">Transcription regulation</keyword>
<evidence type="ECO:0000256" key="3">
    <source>
        <dbReference type="ARBA" id="ARBA00023163"/>
    </source>
</evidence>